<dbReference type="GO" id="GO:0046920">
    <property type="term" value="F:alpha-(1-&gt;3)-fucosyltransferase activity"/>
    <property type="evidence" value="ECO:0007669"/>
    <property type="project" value="TreeGrafter"/>
</dbReference>
<evidence type="ECO:0000256" key="3">
    <source>
        <dbReference type="ARBA" id="ARBA00022676"/>
    </source>
</evidence>
<organism evidence="7 8">
    <name type="scientific">Racocetra fulgida</name>
    <dbReference type="NCBI Taxonomy" id="60492"/>
    <lineage>
        <taxon>Eukaryota</taxon>
        <taxon>Fungi</taxon>
        <taxon>Fungi incertae sedis</taxon>
        <taxon>Mucoromycota</taxon>
        <taxon>Glomeromycotina</taxon>
        <taxon>Glomeromycetes</taxon>
        <taxon>Diversisporales</taxon>
        <taxon>Gigasporaceae</taxon>
        <taxon>Racocetra</taxon>
    </lineage>
</organism>
<name>A0A9N9CHF5_9GLOM</name>
<dbReference type="PANTHER" id="PTHR11929">
    <property type="entry name" value="ALPHA- 1,3 -FUCOSYLTRANSFERASE"/>
    <property type="match status" value="1"/>
</dbReference>
<keyword evidence="5" id="KW-1133">Transmembrane helix</keyword>
<evidence type="ECO:0000256" key="1">
    <source>
        <dbReference type="ARBA" id="ARBA00004922"/>
    </source>
</evidence>
<keyword evidence="8" id="KW-1185">Reference proteome</keyword>
<evidence type="ECO:0000259" key="6">
    <source>
        <dbReference type="Pfam" id="PF00852"/>
    </source>
</evidence>
<keyword evidence="3 5" id="KW-0328">Glycosyltransferase</keyword>
<accession>A0A9N9CHF5</accession>
<evidence type="ECO:0000256" key="2">
    <source>
        <dbReference type="ARBA" id="ARBA00008919"/>
    </source>
</evidence>
<feature type="transmembrane region" description="Helical" evidence="5">
    <location>
        <begin position="9"/>
        <end position="27"/>
    </location>
</feature>
<dbReference type="AlphaFoldDB" id="A0A9N9CHF5"/>
<comment type="caution">
    <text evidence="7">The sequence shown here is derived from an EMBL/GenBank/DDBJ whole genome shotgun (WGS) entry which is preliminary data.</text>
</comment>
<dbReference type="InterPro" id="IPR001503">
    <property type="entry name" value="Glyco_trans_10"/>
</dbReference>
<evidence type="ECO:0000256" key="4">
    <source>
        <dbReference type="ARBA" id="ARBA00022679"/>
    </source>
</evidence>
<dbReference type="InterPro" id="IPR055270">
    <property type="entry name" value="Glyco_tran_10_C"/>
</dbReference>
<dbReference type="PANTHER" id="PTHR11929:SF194">
    <property type="entry name" value="ALPHA-(1,3)-FUCOSYLTRANSFERASE 10"/>
    <property type="match status" value="1"/>
</dbReference>
<feature type="domain" description="Fucosyltransferase C-terminal" evidence="6">
    <location>
        <begin position="216"/>
        <end position="384"/>
    </location>
</feature>
<evidence type="ECO:0000313" key="8">
    <source>
        <dbReference type="Proteomes" id="UP000789396"/>
    </source>
</evidence>
<keyword evidence="4 5" id="KW-0808">Transferase</keyword>
<dbReference type="SUPFAM" id="SSF53756">
    <property type="entry name" value="UDP-Glycosyltransferase/glycogen phosphorylase"/>
    <property type="match status" value="1"/>
</dbReference>
<dbReference type="GO" id="GO:0032580">
    <property type="term" value="C:Golgi cisterna membrane"/>
    <property type="evidence" value="ECO:0007669"/>
    <property type="project" value="UniProtKB-SubCell"/>
</dbReference>
<dbReference type="EC" id="2.4.1.-" evidence="5"/>
<comment type="subcellular location">
    <subcellularLocation>
        <location evidence="5">Golgi apparatus</location>
        <location evidence="5">Golgi stack membrane</location>
        <topology evidence="5">Single-pass type II membrane protein</topology>
    </subcellularLocation>
</comment>
<reference evidence="7" key="1">
    <citation type="submission" date="2021-06" db="EMBL/GenBank/DDBJ databases">
        <authorList>
            <person name="Kallberg Y."/>
            <person name="Tangrot J."/>
            <person name="Rosling A."/>
        </authorList>
    </citation>
    <scope>NUCLEOTIDE SEQUENCE</scope>
    <source>
        <strain evidence="7">IN212</strain>
    </source>
</reference>
<evidence type="ECO:0000313" key="7">
    <source>
        <dbReference type="EMBL" id="CAG8600498.1"/>
    </source>
</evidence>
<gene>
    <name evidence="7" type="ORF">RFULGI_LOCUS6583</name>
</gene>
<dbReference type="OrthoDB" id="427096at2759"/>
<dbReference type="Proteomes" id="UP000789396">
    <property type="component" value="Unassembled WGS sequence"/>
</dbReference>
<keyword evidence="5" id="KW-0472">Membrane</keyword>
<protein>
    <recommendedName>
        <fullName evidence="5">Fucosyltransferase</fullName>
        <ecNumber evidence="5">2.4.1.-</ecNumber>
    </recommendedName>
</protein>
<dbReference type="Pfam" id="PF00852">
    <property type="entry name" value="Glyco_transf_10"/>
    <property type="match status" value="1"/>
</dbReference>
<comment type="similarity">
    <text evidence="2 5">Belongs to the glycosyltransferase 10 family.</text>
</comment>
<dbReference type="Gene3D" id="3.40.50.11660">
    <property type="entry name" value="Glycosyl transferase family 10, C-terminal domain"/>
    <property type="match status" value="1"/>
</dbReference>
<keyword evidence="5" id="KW-0333">Golgi apparatus</keyword>
<dbReference type="EMBL" id="CAJVPZ010008670">
    <property type="protein sequence ID" value="CAG8600498.1"/>
    <property type="molecule type" value="Genomic_DNA"/>
</dbReference>
<dbReference type="InterPro" id="IPR038577">
    <property type="entry name" value="GT10-like_C_sf"/>
</dbReference>
<keyword evidence="5" id="KW-0812">Transmembrane</keyword>
<sequence length="392" mass="45635">MSKILRSKLYIIYAIAALLYVTLLWSIPTKTSTNELNEPNDSLIVANTTLLIEKLKKKPTSLIEWKQSHYITRYLNGDKKVIIYIIGGNWYPNEDFKRLTYKHDETLEYCDIPCIWKQGSLESLSSTELESIDGLFNVDFTYAPEKKAWKGQRLIKLTLESPSQCQHCHYSDESFDIYSSYDEDSDVPTSYIRTDPEIFRSVQPFNVSKLSQNSTLISFIASHSTDFRSTFVPSLQNHMPVASFGSVLKNSRWELYPECLNLWKFDTKNCVISNYPFYLSIENCQEKDYSTEKLWDVFQLGIIPVIWGDPNVRSYLPHPKSAILIDDFPDAESLANHLKYLASNETAYLEYHEWRTMKFSDKFEEKAYMSMRNMECNICKEVARLRILDGLV</sequence>
<evidence type="ECO:0000256" key="5">
    <source>
        <dbReference type="RuleBase" id="RU003832"/>
    </source>
</evidence>
<comment type="pathway">
    <text evidence="1">Protein modification; protein glycosylation.</text>
</comment>
<proteinExistence type="inferred from homology"/>